<reference evidence="2 3" key="1">
    <citation type="journal article" date="2014" name="Nat. Commun.">
        <title>Molecular traces of alternative social organization in a termite genome.</title>
        <authorList>
            <person name="Terrapon N."/>
            <person name="Li C."/>
            <person name="Robertson H.M."/>
            <person name="Ji L."/>
            <person name="Meng X."/>
            <person name="Booth W."/>
            <person name="Chen Z."/>
            <person name="Childers C.P."/>
            <person name="Glastad K.M."/>
            <person name="Gokhale K."/>
            <person name="Gowin J."/>
            <person name="Gronenberg W."/>
            <person name="Hermansen R.A."/>
            <person name="Hu H."/>
            <person name="Hunt B.G."/>
            <person name="Huylmans A.K."/>
            <person name="Khalil S.M."/>
            <person name="Mitchell R.D."/>
            <person name="Munoz-Torres M.C."/>
            <person name="Mustard J.A."/>
            <person name="Pan H."/>
            <person name="Reese J.T."/>
            <person name="Scharf M.E."/>
            <person name="Sun F."/>
            <person name="Vogel H."/>
            <person name="Xiao J."/>
            <person name="Yang W."/>
            <person name="Yang Z."/>
            <person name="Yang Z."/>
            <person name="Zhou J."/>
            <person name="Zhu J."/>
            <person name="Brent C.S."/>
            <person name="Elsik C.G."/>
            <person name="Goodisman M.A."/>
            <person name="Liberles D.A."/>
            <person name="Roe R.M."/>
            <person name="Vargo E.L."/>
            <person name="Vilcinskas A."/>
            <person name="Wang J."/>
            <person name="Bornberg-Bauer E."/>
            <person name="Korb J."/>
            <person name="Zhang G."/>
            <person name="Liebig J."/>
        </authorList>
    </citation>
    <scope>NUCLEOTIDE SEQUENCE [LARGE SCALE GENOMIC DNA]</scope>
    <source>
        <tissue evidence="2">Whole organism</tissue>
    </source>
</reference>
<evidence type="ECO:0000256" key="1">
    <source>
        <dbReference type="SAM" id="SignalP"/>
    </source>
</evidence>
<keyword evidence="3" id="KW-1185">Reference proteome</keyword>
<proteinExistence type="predicted"/>
<dbReference type="Proteomes" id="UP000027135">
    <property type="component" value="Unassembled WGS sequence"/>
</dbReference>
<dbReference type="InParanoid" id="A0A067RC62"/>
<feature type="chain" id="PRO_5001648097" evidence="1">
    <location>
        <begin position="19"/>
        <end position="50"/>
    </location>
</feature>
<dbReference type="EMBL" id="KK852738">
    <property type="protein sequence ID" value="KDR17417.1"/>
    <property type="molecule type" value="Genomic_DNA"/>
</dbReference>
<dbReference type="AlphaFoldDB" id="A0A067RC62"/>
<sequence>MSFYAVFIFLALCACAVSVEYPYGSYGGYDLLANALEKLQQPLPLNSAAK</sequence>
<evidence type="ECO:0000313" key="2">
    <source>
        <dbReference type="EMBL" id="KDR17417.1"/>
    </source>
</evidence>
<organism evidence="2 3">
    <name type="scientific">Zootermopsis nevadensis</name>
    <name type="common">Dampwood termite</name>
    <dbReference type="NCBI Taxonomy" id="136037"/>
    <lineage>
        <taxon>Eukaryota</taxon>
        <taxon>Metazoa</taxon>
        <taxon>Ecdysozoa</taxon>
        <taxon>Arthropoda</taxon>
        <taxon>Hexapoda</taxon>
        <taxon>Insecta</taxon>
        <taxon>Pterygota</taxon>
        <taxon>Neoptera</taxon>
        <taxon>Polyneoptera</taxon>
        <taxon>Dictyoptera</taxon>
        <taxon>Blattodea</taxon>
        <taxon>Blattoidea</taxon>
        <taxon>Termitoidae</taxon>
        <taxon>Termopsidae</taxon>
        <taxon>Zootermopsis</taxon>
    </lineage>
</organism>
<name>A0A067RC62_ZOONE</name>
<keyword evidence="1" id="KW-0732">Signal</keyword>
<accession>A0A067RC62</accession>
<protein>
    <submittedName>
        <fullName evidence="2">Uncharacterized protein</fullName>
    </submittedName>
</protein>
<feature type="signal peptide" evidence="1">
    <location>
        <begin position="1"/>
        <end position="18"/>
    </location>
</feature>
<gene>
    <name evidence="2" type="ORF">L798_08448</name>
</gene>
<evidence type="ECO:0000313" key="3">
    <source>
        <dbReference type="Proteomes" id="UP000027135"/>
    </source>
</evidence>